<keyword evidence="2" id="KW-0328">Glycosyltransferase</keyword>
<dbReference type="Pfam" id="PF00535">
    <property type="entry name" value="Glycos_transf_2"/>
    <property type="match status" value="1"/>
</dbReference>
<evidence type="ECO:0000256" key="3">
    <source>
        <dbReference type="ARBA" id="ARBA00022679"/>
    </source>
</evidence>
<reference evidence="5 6" key="1">
    <citation type="journal article" date="2016" name="Nat. Commun.">
        <title>Thousands of microbial genomes shed light on interconnected biogeochemical processes in an aquifer system.</title>
        <authorList>
            <person name="Anantharaman K."/>
            <person name="Brown C.T."/>
            <person name="Hug L.A."/>
            <person name="Sharon I."/>
            <person name="Castelle C.J."/>
            <person name="Probst A.J."/>
            <person name="Thomas B.C."/>
            <person name="Singh A."/>
            <person name="Wilkins M.J."/>
            <person name="Karaoz U."/>
            <person name="Brodie E.L."/>
            <person name="Williams K.H."/>
            <person name="Hubbard S.S."/>
            <person name="Banfield J.F."/>
        </authorList>
    </citation>
    <scope>NUCLEOTIDE SEQUENCE [LARGE SCALE GENOMIC DNA]</scope>
</reference>
<evidence type="ECO:0000313" key="5">
    <source>
        <dbReference type="EMBL" id="OGN05571.1"/>
    </source>
</evidence>
<feature type="domain" description="Glycosyltransferase 2-like" evidence="4">
    <location>
        <begin position="7"/>
        <end position="180"/>
    </location>
</feature>
<comment type="similarity">
    <text evidence="1">Belongs to the glycosyltransferase 2 family.</text>
</comment>
<dbReference type="SUPFAM" id="SSF53448">
    <property type="entry name" value="Nucleotide-diphospho-sugar transferases"/>
    <property type="match status" value="1"/>
</dbReference>
<dbReference type="PANTHER" id="PTHR43179:SF12">
    <property type="entry name" value="GALACTOFURANOSYLTRANSFERASE GLFT2"/>
    <property type="match status" value="1"/>
</dbReference>
<organism evidence="5 6">
    <name type="scientific">Candidatus Yanofskybacteria bacterium RIFCSPHIGHO2_01_FULL_44_17</name>
    <dbReference type="NCBI Taxonomy" id="1802668"/>
    <lineage>
        <taxon>Bacteria</taxon>
        <taxon>Candidatus Yanofskyibacteriota</taxon>
    </lineage>
</organism>
<protein>
    <recommendedName>
        <fullName evidence="4">Glycosyltransferase 2-like domain-containing protein</fullName>
    </recommendedName>
</protein>
<dbReference type="STRING" id="1802668.A2831_03435"/>
<dbReference type="Gene3D" id="3.90.550.10">
    <property type="entry name" value="Spore Coat Polysaccharide Biosynthesis Protein SpsA, Chain A"/>
    <property type="match status" value="1"/>
</dbReference>
<evidence type="ECO:0000256" key="1">
    <source>
        <dbReference type="ARBA" id="ARBA00006739"/>
    </source>
</evidence>
<accession>A0A1F8EXI1</accession>
<gene>
    <name evidence="5" type="ORF">A2831_03435</name>
</gene>
<evidence type="ECO:0000259" key="4">
    <source>
        <dbReference type="Pfam" id="PF00535"/>
    </source>
</evidence>
<dbReference type="InterPro" id="IPR029044">
    <property type="entry name" value="Nucleotide-diphossugar_trans"/>
</dbReference>
<evidence type="ECO:0000256" key="2">
    <source>
        <dbReference type="ARBA" id="ARBA00022676"/>
    </source>
</evidence>
<sequence length="299" mass="33413">MPPRVFLIILNYNKSLDTVKCLDSVAGLDYQNREIVIVDNNSKSPKVENLSSLIEARTGLKLLANAKNLGYSGGNNVGIKYALEHGADYVFILNPDTAIEKGSLSKLIEAAESDPKIGIIGPAINEGNRTIYGSKISWLKSELTHSFVVTPSNKYSILDTDRYITGAAILIKREVIEKIGLLDESYFLYFEDADYCLRASRAGFNLAIVPQAKVTHVGSASTGSLGSALLLRYHYRNAHLFNWKNGPLLIKFALPFWSLFIIMKQLVKIIFWAQRREISRTITVGVVDFYREKFGKIND</sequence>
<dbReference type="InterPro" id="IPR001173">
    <property type="entry name" value="Glyco_trans_2-like"/>
</dbReference>
<name>A0A1F8EXI1_9BACT</name>
<dbReference type="Proteomes" id="UP000177507">
    <property type="component" value="Unassembled WGS sequence"/>
</dbReference>
<dbReference type="PANTHER" id="PTHR43179">
    <property type="entry name" value="RHAMNOSYLTRANSFERASE WBBL"/>
    <property type="match status" value="1"/>
</dbReference>
<dbReference type="EMBL" id="MGJI01000007">
    <property type="protein sequence ID" value="OGN05571.1"/>
    <property type="molecule type" value="Genomic_DNA"/>
</dbReference>
<proteinExistence type="inferred from homology"/>
<dbReference type="GO" id="GO:0016757">
    <property type="term" value="F:glycosyltransferase activity"/>
    <property type="evidence" value="ECO:0007669"/>
    <property type="project" value="UniProtKB-KW"/>
</dbReference>
<evidence type="ECO:0000313" key="6">
    <source>
        <dbReference type="Proteomes" id="UP000177507"/>
    </source>
</evidence>
<dbReference type="CDD" id="cd04186">
    <property type="entry name" value="GT_2_like_c"/>
    <property type="match status" value="1"/>
</dbReference>
<keyword evidence="3" id="KW-0808">Transferase</keyword>
<comment type="caution">
    <text evidence="5">The sequence shown here is derived from an EMBL/GenBank/DDBJ whole genome shotgun (WGS) entry which is preliminary data.</text>
</comment>
<dbReference type="AlphaFoldDB" id="A0A1F8EXI1"/>